<keyword evidence="1" id="KW-0805">Transcription regulation</keyword>
<dbReference type="PROSITE" id="PS50043">
    <property type="entry name" value="HTH_LUXR_2"/>
    <property type="match status" value="1"/>
</dbReference>
<dbReference type="PANTHER" id="PTHR44688:SF16">
    <property type="entry name" value="DNA-BINDING TRANSCRIPTIONAL ACTIVATOR DEVR_DOSR"/>
    <property type="match status" value="1"/>
</dbReference>
<evidence type="ECO:0000313" key="6">
    <source>
        <dbReference type="Proteomes" id="UP000317940"/>
    </source>
</evidence>
<proteinExistence type="predicted"/>
<dbReference type="EMBL" id="VIWT01000001">
    <property type="protein sequence ID" value="TWF96890.1"/>
    <property type="molecule type" value="Genomic_DNA"/>
</dbReference>
<sequence>MNGRGGRPFSKVWERRSAASIAGELPAGIRLFNGAGERLMTDKSVKSVTVAVLANDPVTGEGAVWWLSSCKEVTASFWRWGQPADVLLVLAAEVTADTLLRVERVQHETPDGVLPMVLVAHDFPDQHILRAIDLGLVSYLNRQEAGFDDIRRAVQEAAASPEPPGGVQQALIGHIRAIRDTALAPAGLNLAGLSEREVEVLRFLSEGLSTKQISAKLSYSERTVKSVVHDVVTRLNLRNRTHAVVHALRAGVI</sequence>
<dbReference type="InterPro" id="IPR000792">
    <property type="entry name" value="Tscrpt_reg_LuxR_C"/>
</dbReference>
<dbReference type="AlphaFoldDB" id="A0A561UC04"/>
<name>A0A561UC04_9ACTN</name>
<keyword evidence="3" id="KW-0804">Transcription</keyword>
<evidence type="ECO:0000313" key="5">
    <source>
        <dbReference type="EMBL" id="TWF96890.1"/>
    </source>
</evidence>
<dbReference type="PRINTS" id="PR00038">
    <property type="entry name" value="HTHLUXR"/>
</dbReference>
<feature type="domain" description="HTH luxR-type" evidence="4">
    <location>
        <begin position="186"/>
        <end position="251"/>
    </location>
</feature>
<accession>A0A561UC04</accession>
<evidence type="ECO:0000259" key="4">
    <source>
        <dbReference type="PROSITE" id="PS50043"/>
    </source>
</evidence>
<dbReference type="Gene3D" id="3.40.50.2300">
    <property type="match status" value="1"/>
</dbReference>
<dbReference type="SMART" id="SM00421">
    <property type="entry name" value="HTH_LUXR"/>
    <property type="match status" value="1"/>
</dbReference>
<gene>
    <name evidence="5" type="ORF">FHX73_11664</name>
</gene>
<evidence type="ECO:0000256" key="3">
    <source>
        <dbReference type="ARBA" id="ARBA00023163"/>
    </source>
</evidence>
<dbReference type="CDD" id="cd06170">
    <property type="entry name" value="LuxR_C_like"/>
    <property type="match status" value="1"/>
</dbReference>
<dbReference type="PANTHER" id="PTHR44688">
    <property type="entry name" value="DNA-BINDING TRANSCRIPTIONAL ACTIVATOR DEVR_DOSR"/>
    <property type="match status" value="1"/>
</dbReference>
<protein>
    <submittedName>
        <fullName evidence="5">LuxR family transcriptional regulator</fullName>
    </submittedName>
</protein>
<dbReference type="GO" id="GO:0003677">
    <property type="term" value="F:DNA binding"/>
    <property type="evidence" value="ECO:0007669"/>
    <property type="project" value="UniProtKB-KW"/>
</dbReference>
<dbReference type="SUPFAM" id="SSF46894">
    <property type="entry name" value="C-terminal effector domain of the bipartite response regulators"/>
    <property type="match status" value="1"/>
</dbReference>
<reference evidence="5 6" key="1">
    <citation type="submission" date="2019-06" db="EMBL/GenBank/DDBJ databases">
        <title>Sequencing the genomes of 1000 actinobacteria strains.</title>
        <authorList>
            <person name="Klenk H.-P."/>
        </authorList>
    </citation>
    <scope>NUCLEOTIDE SEQUENCE [LARGE SCALE GENOMIC DNA]</scope>
    <source>
        <strain evidence="5 6">DSM 44826</strain>
    </source>
</reference>
<organism evidence="5 6">
    <name type="scientific">Kitasatospora viridis</name>
    <dbReference type="NCBI Taxonomy" id="281105"/>
    <lineage>
        <taxon>Bacteria</taxon>
        <taxon>Bacillati</taxon>
        <taxon>Actinomycetota</taxon>
        <taxon>Actinomycetes</taxon>
        <taxon>Kitasatosporales</taxon>
        <taxon>Streptomycetaceae</taxon>
        <taxon>Kitasatospora</taxon>
    </lineage>
</organism>
<comment type="caution">
    <text evidence="5">The sequence shown here is derived from an EMBL/GenBank/DDBJ whole genome shotgun (WGS) entry which is preliminary data.</text>
</comment>
<dbReference type="GO" id="GO:0006355">
    <property type="term" value="P:regulation of DNA-templated transcription"/>
    <property type="evidence" value="ECO:0007669"/>
    <property type="project" value="InterPro"/>
</dbReference>
<dbReference type="InterPro" id="IPR016032">
    <property type="entry name" value="Sig_transdc_resp-reg_C-effctor"/>
</dbReference>
<evidence type="ECO:0000256" key="2">
    <source>
        <dbReference type="ARBA" id="ARBA00023125"/>
    </source>
</evidence>
<dbReference type="Pfam" id="PF00196">
    <property type="entry name" value="GerE"/>
    <property type="match status" value="1"/>
</dbReference>
<evidence type="ECO:0000256" key="1">
    <source>
        <dbReference type="ARBA" id="ARBA00023015"/>
    </source>
</evidence>
<dbReference type="Proteomes" id="UP000317940">
    <property type="component" value="Unassembled WGS sequence"/>
</dbReference>
<keyword evidence="6" id="KW-1185">Reference proteome</keyword>
<keyword evidence="2" id="KW-0238">DNA-binding</keyword>